<evidence type="ECO:0000313" key="2">
    <source>
        <dbReference type="EMBL" id="MBT1707231.1"/>
    </source>
</evidence>
<proteinExistence type="predicted"/>
<reference evidence="2 3" key="1">
    <citation type="submission" date="2021-05" db="EMBL/GenBank/DDBJ databases">
        <title>A Polyphasic approach of four new species of the genus Ohtaekwangia: Ohtaekwangia histidinii sp. nov., Ohtaekwangia cretensis sp. nov., Ohtaekwangia indiensis sp. nov., Ohtaekwangia reichenbachii sp. nov. from diverse environment.</title>
        <authorList>
            <person name="Octaviana S."/>
        </authorList>
    </citation>
    <scope>NUCLEOTIDE SEQUENCE [LARGE SCALE GENOMIC DNA]</scope>
    <source>
        <strain evidence="2 3">PWU5</strain>
    </source>
</reference>
<gene>
    <name evidence="2" type="ORF">KK062_03310</name>
</gene>
<accession>A0AAP2GN73</accession>
<keyword evidence="3" id="KW-1185">Reference proteome</keyword>
<name>A0AAP2GN73_9BACT</name>
<dbReference type="Pfam" id="PF14088">
    <property type="entry name" value="DUF4268"/>
    <property type="match status" value="1"/>
</dbReference>
<sequence>MFARDEASRIKEEFWTTFGKYMSPIPSAEGFKINWVNYHTKLKDVYFRMDTGRKAAVISISIEHRDPAIQELYFEQFLELRSLLHATLEEEWQWQLHAPVEEGKVISRIYTELPGISVFDRDHWPELISFFKPRIIALDHFWEDAKYSFETLK</sequence>
<dbReference type="RefSeq" id="WP_254082806.1">
    <property type="nucleotide sequence ID" value="NZ_JAHESE010000001.1"/>
</dbReference>
<dbReference type="AlphaFoldDB" id="A0AAP2GN73"/>
<evidence type="ECO:0000259" key="1">
    <source>
        <dbReference type="Pfam" id="PF14088"/>
    </source>
</evidence>
<protein>
    <submittedName>
        <fullName evidence="2">DUF4268 domain-containing protein</fullName>
    </submittedName>
</protein>
<feature type="domain" description="DUF4268" evidence="1">
    <location>
        <begin position="10"/>
        <end position="145"/>
    </location>
</feature>
<dbReference type="InterPro" id="IPR025364">
    <property type="entry name" value="DUF4268"/>
</dbReference>
<dbReference type="Proteomes" id="UP001319080">
    <property type="component" value="Unassembled WGS sequence"/>
</dbReference>
<evidence type="ECO:0000313" key="3">
    <source>
        <dbReference type="Proteomes" id="UP001319080"/>
    </source>
</evidence>
<dbReference type="EMBL" id="JAHESE010000001">
    <property type="protein sequence ID" value="MBT1707231.1"/>
    <property type="molecule type" value="Genomic_DNA"/>
</dbReference>
<organism evidence="2 3">
    <name type="scientific">Dawidia cretensis</name>
    <dbReference type="NCBI Taxonomy" id="2782350"/>
    <lineage>
        <taxon>Bacteria</taxon>
        <taxon>Pseudomonadati</taxon>
        <taxon>Bacteroidota</taxon>
        <taxon>Cytophagia</taxon>
        <taxon>Cytophagales</taxon>
        <taxon>Chryseotaleaceae</taxon>
        <taxon>Dawidia</taxon>
    </lineage>
</organism>
<comment type="caution">
    <text evidence="2">The sequence shown here is derived from an EMBL/GenBank/DDBJ whole genome shotgun (WGS) entry which is preliminary data.</text>
</comment>